<dbReference type="Pfam" id="PF13199">
    <property type="entry name" value="Glyco_hydro_66"/>
    <property type="match status" value="1"/>
</dbReference>
<dbReference type="OrthoDB" id="9778932at2"/>
<sequence>MRTKYIIVLTLLFIVAVAIVVPYSWHAQKKVSQLRRSSQVFSSLATDRSVYVPGQKVAFSLNTKGKSIKLHVRYYHLDKKIGEQTKTLPNANHVKWTWQPPKTNGRGYLATVSVTASGKVQTETIAVDVSRDWSKFPRYGFLSNFPKMPQSEIQHNISQLNRYHINGLQFYDWSEKHHQPLTVKDGKLSSTWTDIANRPIEEKTIRSYISAAHHRQMKGMSYNLIYGALAQSEQDGTKRDWFLFKDQNHDQVDVNPLPSGWKSDIYLMNPANPGWQDYLINQQKIIYRYLPFDGWHVDQLGDRGNVYDENGQSVSLSDSFGPFLNKIKAADPNKDLVMNAVGQFGQGSIASSGVNFLYTEVWDNTRPNYQDLKQVIDENNNLSSDKKNTVLAAYMDYKKADQSGTFNEPGILLTDSVIFASGGDHIELGEHMLSKEYFPNANLSMSRGLTNKLTHYYDFLTAYENLLRDGTKDSEAALHSEEQLPISDTPEQNHIWAFAKTKPHHKMIHLINFLDANSMKWRDTDGSQAAPQERRALNFTIDESKPVEKMWMASPDYRNGVPIAIPFHQKNGKLFATVPSLLYWDMLVLEYR</sequence>
<evidence type="ECO:0000256" key="2">
    <source>
        <dbReference type="ARBA" id="ARBA00022729"/>
    </source>
</evidence>
<dbReference type="Gene3D" id="2.60.40.10">
    <property type="entry name" value="Immunoglobulins"/>
    <property type="match status" value="1"/>
</dbReference>
<keyword evidence="3" id="KW-0808">Transferase</keyword>
<evidence type="ECO:0000313" key="4">
    <source>
        <dbReference type="Proteomes" id="UP000018296"/>
    </source>
</evidence>
<dbReference type="GO" id="GO:0016740">
    <property type="term" value="F:transferase activity"/>
    <property type="evidence" value="ECO:0007669"/>
    <property type="project" value="UniProtKB-KW"/>
</dbReference>
<accession>V6IY65</accession>
<protein>
    <submittedName>
        <fullName evidence="3">Cycloisomaltooligosaccharide glucanotransferase</fullName>
    </submittedName>
</protein>
<gene>
    <name evidence="3" type="ORF">P343_07135</name>
</gene>
<evidence type="ECO:0000313" key="3">
    <source>
        <dbReference type="EMBL" id="EST12398.1"/>
    </source>
</evidence>
<dbReference type="InterPro" id="IPR013783">
    <property type="entry name" value="Ig-like_fold"/>
</dbReference>
<dbReference type="Proteomes" id="UP000018296">
    <property type="component" value="Unassembled WGS sequence"/>
</dbReference>
<dbReference type="eggNOG" id="COG5297">
    <property type="taxonomic scope" value="Bacteria"/>
</dbReference>
<dbReference type="InterPro" id="IPR025092">
    <property type="entry name" value="Glyco_hydro_66"/>
</dbReference>
<keyword evidence="2" id="KW-0732">Signal</keyword>
<evidence type="ECO:0000256" key="1">
    <source>
        <dbReference type="ARBA" id="ARBA00010837"/>
    </source>
</evidence>
<reference evidence="3 4" key="1">
    <citation type="journal article" date="2013" name="Genome Announc.">
        <title>Genome Sequence of Sporolactobacillus laevolacticus DSM442, an Efficient Polymer-Grade D-Lactate Producer from Agricultural Waste Cottonseed as a Nitrogen Source.</title>
        <authorList>
            <person name="Wang H."/>
            <person name="Wang L."/>
            <person name="Ju J."/>
            <person name="Yu B."/>
            <person name="Ma Y."/>
        </authorList>
    </citation>
    <scope>NUCLEOTIDE SEQUENCE [LARGE SCALE GENOMIC DNA]</scope>
    <source>
        <strain evidence="3 4">DSM 442</strain>
    </source>
</reference>
<keyword evidence="4" id="KW-1185">Reference proteome</keyword>
<dbReference type="Gene3D" id="3.20.20.80">
    <property type="entry name" value="Glycosidases"/>
    <property type="match status" value="1"/>
</dbReference>
<dbReference type="STRING" id="1395513.P343_07135"/>
<dbReference type="PATRIC" id="fig|1395513.3.peg.1448"/>
<name>V6IY65_9BACL</name>
<comment type="caution">
    <text evidence="3">The sequence shown here is derived from an EMBL/GenBank/DDBJ whole genome shotgun (WGS) entry which is preliminary data.</text>
</comment>
<dbReference type="AlphaFoldDB" id="V6IY65"/>
<dbReference type="SUPFAM" id="SSF51445">
    <property type="entry name" value="(Trans)glycosidases"/>
    <property type="match status" value="1"/>
</dbReference>
<dbReference type="Gene3D" id="2.60.40.1180">
    <property type="entry name" value="Golgi alpha-mannosidase II"/>
    <property type="match status" value="1"/>
</dbReference>
<dbReference type="InterPro" id="IPR017853">
    <property type="entry name" value="GH"/>
</dbReference>
<comment type="similarity">
    <text evidence="1">Belongs to the glycosyl hydrolase 66 family.</text>
</comment>
<dbReference type="RefSeq" id="WP_023509702.1">
    <property type="nucleotide sequence ID" value="NZ_AWTC01000005.1"/>
</dbReference>
<dbReference type="CDD" id="cd14745">
    <property type="entry name" value="GH66"/>
    <property type="match status" value="1"/>
</dbReference>
<dbReference type="InterPro" id="IPR013780">
    <property type="entry name" value="Glyco_hydro_b"/>
</dbReference>
<dbReference type="EMBL" id="AWTC01000005">
    <property type="protein sequence ID" value="EST12398.1"/>
    <property type="molecule type" value="Genomic_DNA"/>
</dbReference>
<proteinExistence type="inferred from homology"/>
<organism evidence="3 4">
    <name type="scientific">Sporolactobacillus laevolacticus DSM 442</name>
    <dbReference type="NCBI Taxonomy" id="1395513"/>
    <lineage>
        <taxon>Bacteria</taxon>
        <taxon>Bacillati</taxon>
        <taxon>Bacillota</taxon>
        <taxon>Bacilli</taxon>
        <taxon>Bacillales</taxon>
        <taxon>Sporolactobacillaceae</taxon>
        <taxon>Sporolactobacillus</taxon>
    </lineage>
</organism>